<feature type="transmembrane region" description="Helical" evidence="1">
    <location>
        <begin position="160"/>
        <end position="177"/>
    </location>
</feature>
<organism evidence="2 3">
    <name type="scientific">Candidatus Kaiserbacteria bacterium CG10_big_fil_rev_8_21_14_0_10_44_10</name>
    <dbReference type="NCBI Taxonomy" id="1974606"/>
    <lineage>
        <taxon>Bacteria</taxon>
        <taxon>Candidatus Kaiseribacteriota</taxon>
    </lineage>
</organism>
<feature type="transmembrane region" description="Helical" evidence="1">
    <location>
        <begin position="189"/>
        <end position="207"/>
    </location>
</feature>
<feature type="transmembrane region" description="Helical" evidence="1">
    <location>
        <begin position="6"/>
        <end position="25"/>
    </location>
</feature>
<gene>
    <name evidence="2" type="ORF">COU14_02215</name>
</gene>
<sequence length="310" mass="34237">MSWVLLAAGAQLINAFVALGDKYLVTDEKRMPKPFVYAFYTCLVTAFWLVIYFFGFIPGLADYGVPQFANVKTPTLDVVALSFFSAYTFFMALVSLYGTLKRADTSDVMPVVGAVSAIGTFGLSMFFLGGYSSPDFIWGILLLATGTFLVSHLRFTSNIALAALHSGLFFALHYIAMKGLFVATNFDDGFFWSRIALVLFALSWLLVPNYLELIRDQGKVTTRKTGVMVFGNKILAGIASFMILKATDWGDVAVVQALDGLKFVFILVIGLALSRFLPEAAQEKDTSFRTVVRKFSYVIIICIGFVLLFK</sequence>
<evidence type="ECO:0000256" key="1">
    <source>
        <dbReference type="SAM" id="Phobius"/>
    </source>
</evidence>
<evidence type="ECO:0000313" key="3">
    <source>
        <dbReference type="Proteomes" id="UP000229612"/>
    </source>
</evidence>
<accession>A0A2H0UJ69</accession>
<comment type="caution">
    <text evidence="2">The sequence shown here is derived from an EMBL/GenBank/DDBJ whole genome shotgun (WGS) entry which is preliminary data.</text>
</comment>
<feature type="transmembrane region" description="Helical" evidence="1">
    <location>
        <begin position="78"/>
        <end position="99"/>
    </location>
</feature>
<name>A0A2H0UJ69_9BACT</name>
<dbReference type="Proteomes" id="UP000229612">
    <property type="component" value="Unassembled WGS sequence"/>
</dbReference>
<dbReference type="AlphaFoldDB" id="A0A2H0UJ69"/>
<keyword evidence="1" id="KW-1133">Transmembrane helix</keyword>
<feature type="transmembrane region" description="Helical" evidence="1">
    <location>
        <begin position="37"/>
        <end position="58"/>
    </location>
</feature>
<feature type="transmembrane region" description="Helical" evidence="1">
    <location>
        <begin position="111"/>
        <end position="130"/>
    </location>
</feature>
<keyword evidence="1" id="KW-0812">Transmembrane</keyword>
<proteinExistence type="predicted"/>
<feature type="transmembrane region" description="Helical" evidence="1">
    <location>
        <begin position="290"/>
        <end position="309"/>
    </location>
</feature>
<reference evidence="3" key="1">
    <citation type="submission" date="2017-09" db="EMBL/GenBank/DDBJ databases">
        <title>Depth-based differentiation of microbial function through sediment-hosted aquifers and enrichment of novel symbionts in the deep terrestrial subsurface.</title>
        <authorList>
            <person name="Probst A.J."/>
            <person name="Ladd B."/>
            <person name="Jarett J.K."/>
            <person name="Geller-Mcgrath D.E."/>
            <person name="Sieber C.M.K."/>
            <person name="Emerson J.B."/>
            <person name="Anantharaman K."/>
            <person name="Thomas B.C."/>
            <person name="Malmstrom R."/>
            <person name="Stieglmeier M."/>
            <person name="Klingl A."/>
            <person name="Woyke T."/>
            <person name="Ryan C.M."/>
            <person name="Banfield J.F."/>
        </authorList>
    </citation>
    <scope>NUCLEOTIDE SEQUENCE [LARGE SCALE GENOMIC DNA]</scope>
</reference>
<dbReference type="EMBL" id="PFBG01000024">
    <property type="protein sequence ID" value="PIR85845.1"/>
    <property type="molecule type" value="Genomic_DNA"/>
</dbReference>
<feature type="transmembrane region" description="Helical" evidence="1">
    <location>
        <begin position="136"/>
        <end position="153"/>
    </location>
</feature>
<feature type="transmembrane region" description="Helical" evidence="1">
    <location>
        <begin position="260"/>
        <end position="278"/>
    </location>
</feature>
<feature type="transmembrane region" description="Helical" evidence="1">
    <location>
        <begin position="227"/>
        <end position="244"/>
    </location>
</feature>
<evidence type="ECO:0000313" key="2">
    <source>
        <dbReference type="EMBL" id="PIR85845.1"/>
    </source>
</evidence>
<protein>
    <recommendedName>
        <fullName evidence="4">EamA domain-containing protein</fullName>
    </recommendedName>
</protein>
<keyword evidence="1" id="KW-0472">Membrane</keyword>
<evidence type="ECO:0008006" key="4">
    <source>
        <dbReference type="Google" id="ProtNLM"/>
    </source>
</evidence>